<dbReference type="GO" id="GO:0016020">
    <property type="term" value="C:membrane"/>
    <property type="evidence" value="ECO:0007669"/>
    <property type="project" value="TreeGrafter"/>
</dbReference>
<evidence type="ECO:0000256" key="1">
    <source>
        <dbReference type="SAM" id="SignalP"/>
    </source>
</evidence>
<keyword evidence="4" id="KW-1185">Reference proteome</keyword>
<evidence type="ECO:0000259" key="2">
    <source>
        <dbReference type="Pfam" id="PF23032"/>
    </source>
</evidence>
<accession>A0A8T0D6X7</accession>
<evidence type="ECO:0000313" key="4">
    <source>
        <dbReference type="Proteomes" id="UP000699462"/>
    </source>
</evidence>
<proteinExistence type="predicted"/>
<feature type="domain" description="Elapor1-like galactose binding" evidence="2">
    <location>
        <begin position="98"/>
        <end position="243"/>
    </location>
</feature>
<dbReference type="SMART" id="SM01411">
    <property type="entry name" value="Ephrin_rec_like"/>
    <property type="match status" value="2"/>
</dbReference>
<comment type="caution">
    <text evidence="3">The sequence shown here is derived from an EMBL/GenBank/DDBJ whole genome shotgun (WGS) entry which is preliminary data.</text>
</comment>
<dbReference type="OrthoDB" id="439917at2759"/>
<keyword evidence="1" id="KW-0732">Signal</keyword>
<dbReference type="InterPro" id="IPR039181">
    <property type="entry name" value="Elapor1/2"/>
</dbReference>
<dbReference type="InterPro" id="IPR056609">
    <property type="entry name" value="Elapor1-like_3rd"/>
</dbReference>
<dbReference type="Proteomes" id="UP000699462">
    <property type="component" value="Unassembled WGS sequence"/>
</dbReference>
<feature type="signal peptide" evidence="1">
    <location>
        <begin position="1"/>
        <end position="18"/>
    </location>
</feature>
<reference evidence="3 4" key="1">
    <citation type="submission" date="2019-07" db="EMBL/GenBank/DDBJ databases">
        <title>Annotation for the trematode Paragonimus westermani.</title>
        <authorList>
            <person name="Choi Y.-J."/>
        </authorList>
    </citation>
    <scope>NUCLEOTIDE SEQUENCE [LARGE SCALE GENOMIC DNA]</scope>
    <source>
        <strain evidence="3">180907_Pwestermani</strain>
    </source>
</reference>
<dbReference type="PANTHER" id="PTHR22727">
    <property type="entry name" value="PROTEIN CBG13728"/>
    <property type="match status" value="1"/>
</dbReference>
<feature type="chain" id="PRO_5035909528" description="Elapor1-like galactose binding domain-containing protein" evidence="1">
    <location>
        <begin position="19"/>
        <end position="437"/>
    </location>
</feature>
<protein>
    <recommendedName>
        <fullName evidence="2">Elapor1-like galactose binding domain-containing protein</fullName>
    </recommendedName>
</protein>
<dbReference type="PANTHER" id="PTHR22727:SF15">
    <property type="entry name" value="MRH DOMAIN-CONTAINING PROTEIN"/>
    <property type="match status" value="1"/>
</dbReference>
<dbReference type="Pfam" id="PF23032">
    <property type="entry name" value="GBD_ELAPOR1-like_3rd"/>
    <property type="match status" value="1"/>
</dbReference>
<organism evidence="3 4">
    <name type="scientific">Paragonimus westermani</name>
    <dbReference type="NCBI Taxonomy" id="34504"/>
    <lineage>
        <taxon>Eukaryota</taxon>
        <taxon>Metazoa</taxon>
        <taxon>Spiralia</taxon>
        <taxon>Lophotrochozoa</taxon>
        <taxon>Platyhelminthes</taxon>
        <taxon>Trematoda</taxon>
        <taxon>Digenea</taxon>
        <taxon>Plagiorchiida</taxon>
        <taxon>Troglotremata</taxon>
        <taxon>Troglotrematidae</taxon>
        <taxon>Paragonimus</taxon>
    </lineage>
</organism>
<gene>
    <name evidence="3" type="ORF">P879_10701</name>
</gene>
<name>A0A8T0D6X7_9TREM</name>
<dbReference type="Gene3D" id="2.10.50.10">
    <property type="entry name" value="Tumor Necrosis Factor Receptor, subunit A, domain 2"/>
    <property type="match status" value="1"/>
</dbReference>
<dbReference type="AlphaFoldDB" id="A0A8T0D6X7"/>
<sequence length="437" mass="48585">MRIVHLITLGLVLHTAQSKLCTKEDLHFRTSSCDEHGNQWVYKVPDLEIQCALTDESIPKRAETCDKFCPSGQYLDMENQECRNCPSGYFSKGNSLEITKWPELPAELSVDVSYNSPIIHSCNESSWYAKNDYLLGKAKTDCTTVLSMKLHNLHDGLISFTYNIEEYGTMAFFTIRTERCSQLPGSSYMLAYTGYNVFHNMTVKLPKGHHILQWYLFADSSSLRVLWGPSESTMKIGQIAVTGTPPILRCSPCPAGTWGATEGQAICDTCPENTFSNMGAQKCEVCSAAEYSRPGATRCSTRLPCTNLDYVPVWSPCDSNGMMQQTYKWIEPIICNTHLGVALPQAEKPVACRPCAIGTEPANHTHCADCQADKPSLAATCLSCGADRVPIHGIFYDTWSRFPPHLKTWCATFGGERELIFVALVTFHNVSCRITCS</sequence>
<dbReference type="EMBL" id="JTDF01011335">
    <property type="protein sequence ID" value="KAF8563609.1"/>
    <property type="molecule type" value="Genomic_DNA"/>
</dbReference>
<evidence type="ECO:0000313" key="3">
    <source>
        <dbReference type="EMBL" id="KAF8563609.1"/>
    </source>
</evidence>